<evidence type="ECO:0000256" key="1">
    <source>
        <dbReference type="ARBA" id="ARBA00006738"/>
    </source>
</evidence>
<dbReference type="SUPFAM" id="SSF52980">
    <property type="entry name" value="Restriction endonuclease-like"/>
    <property type="match status" value="1"/>
</dbReference>
<accession>A0A1Q9AUP1</accession>
<dbReference type="InterPro" id="IPR011856">
    <property type="entry name" value="tRNA_endonuc-like_dom_sf"/>
</dbReference>
<evidence type="ECO:0000313" key="3">
    <source>
        <dbReference type="EMBL" id="OLP59159.1"/>
    </source>
</evidence>
<organism evidence="3 4">
    <name type="scientific">Xaviernesmea oryzae</name>
    <dbReference type="NCBI Taxonomy" id="464029"/>
    <lineage>
        <taxon>Bacteria</taxon>
        <taxon>Pseudomonadati</taxon>
        <taxon>Pseudomonadota</taxon>
        <taxon>Alphaproteobacteria</taxon>
        <taxon>Hyphomicrobiales</taxon>
        <taxon>Rhizobiaceae</taxon>
        <taxon>Rhizobium/Agrobacterium group</taxon>
        <taxon>Xaviernesmea</taxon>
    </lineage>
</organism>
<comment type="caution">
    <text evidence="3">The sequence shown here is derived from an EMBL/GenBank/DDBJ whole genome shotgun (WGS) entry which is preliminary data.</text>
</comment>
<name>A0A1Q9AUP1_9HYPH</name>
<dbReference type="PANTHER" id="PTHR34039">
    <property type="entry name" value="UPF0102 PROTEIN YRAN"/>
    <property type="match status" value="1"/>
</dbReference>
<proteinExistence type="inferred from homology"/>
<protein>
    <recommendedName>
        <fullName evidence="2">UPF0102 protein BJF93_04430</fullName>
    </recommendedName>
</protein>
<dbReference type="NCBIfam" id="NF009151">
    <property type="entry name" value="PRK12497.1-5"/>
    <property type="match status" value="1"/>
</dbReference>
<dbReference type="InterPro" id="IPR003509">
    <property type="entry name" value="UPF0102_YraN-like"/>
</dbReference>
<gene>
    <name evidence="3" type="ORF">BJF93_04430</name>
</gene>
<dbReference type="EMBL" id="MKIP01000053">
    <property type="protein sequence ID" value="OLP59159.1"/>
    <property type="molecule type" value="Genomic_DNA"/>
</dbReference>
<dbReference type="RefSeq" id="WP_075628503.1">
    <property type="nucleotide sequence ID" value="NZ_FOAM01000004.1"/>
</dbReference>
<dbReference type="Pfam" id="PF02021">
    <property type="entry name" value="UPF0102"/>
    <property type="match status" value="1"/>
</dbReference>
<dbReference type="GO" id="GO:0003676">
    <property type="term" value="F:nucleic acid binding"/>
    <property type="evidence" value="ECO:0007669"/>
    <property type="project" value="InterPro"/>
</dbReference>
<comment type="similarity">
    <text evidence="1 2">Belongs to the UPF0102 family.</text>
</comment>
<dbReference type="Proteomes" id="UP000186364">
    <property type="component" value="Unassembled WGS sequence"/>
</dbReference>
<evidence type="ECO:0000256" key="2">
    <source>
        <dbReference type="HAMAP-Rule" id="MF_00048"/>
    </source>
</evidence>
<keyword evidence="4" id="KW-1185">Reference proteome</keyword>
<dbReference type="InterPro" id="IPR011335">
    <property type="entry name" value="Restrct_endonuc-II-like"/>
</dbReference>
<dbReference type="AlphaFoldDB" id="A0A1Q9AUP1"/>
<evidence type="ECO:0000313" key="4">
    <source>
        <dbReference type="Proteomes" id="UP000186364"/>
    </source>
</evidence>
<dbReference type="PANTHER" id="PTHR34039:SF1">
    <property type="entry name" value="UPF0102 PROTEIN YRAN"/>
    <property type="match status" value="1"/>
</dbReference>
<dbReference type="HAMAP" id="MF_00048">
    <property type="entry name" value="UPF0102"/>
    <property type="match status" value="1"/>
</dbReference>
<dbReference type="OrthoDB" id="9812968at2"/>
<sequence length="126" mass="14238">MNAARHIDRPNPKRHKARRRGALAEYRAALALIVKGYRILGFRERTPLGEIDIIARKGDLIACVEVKARRSLEMAVFAVTPSSQHRIRGAAGLWLSRRADAHKLSVRFDIVAVTPWRWPVHLPGAF</sequence>
<dbReference type="Gene3D" id="3.40.1350.10">
    <property type="match status" value="1"/>
</dbReference>
<reference evidence="3 4" key="1">
    <citation type="submission" date="2016-09" db="EMBL/GenBank/DDBJ databases">
        <title>Rhizobium sp. nov., a novel species isolated from the rice rhizosphere.</title>
        <authorList>
            <person name="Zhao J."/>
            <person name="Zhang X."/>
        </authorList>
    </citation>
    <scope>NUCLEOTIDE SEQUENCE [LARGE SCALE GENOMIC DNA]</scope>
    <source>
        <strain evidence="3 4">1.7048</strain>
    </source>
</reference>